<dbReference type="InterPro" id="IPR052382">
    <property type="entry name" value="ABHD10_acyl-thioesterase"/>
</dbReference>
<dbReference type="Pfam" id="PF12697">
    <property type="entry name" value="Abhydrolase_6"/>
    <property type="match status" value="1"/>
</dbReference>
<comment type="function">
    <text evidence="9">Acts as an acyl-protein thioesterase that hydrolyzes fatty acids from acylated residues in proteins. Regulates the mitochondrial S-depalmitoylation of the nucleophilic active site residue of peroxiredoxin-5/PRDX5, a key antioxidant protein, therefore modulating mitochondrial antioxidant ability. Also catalyzes the deglucuronidation of mycophenolic acid acyl-glucuronide, an active metabolite of the immunosuppressant drug mycophenolate.</text>
</comment>
<dbReference type="PANTHER" id="PTHR16138:SF7">
    <property type="entry name" value="PALMITOYL-PROTEIN THIOESTERASE ABHD10, MITOCHONDRIAL"/>
    <property type="match status" value="1"/>
</dbReference>
<feature type="domain" description="AB hydrolase-1" evidence="12">
    <location>
        <begin position="56"/>
        <end position="258"/>
    </location>
</feature>
<dbReference type="InterPro" id="IPR029058">
    <property type="entry name" value="AB_hydrolase_fold"/>
</dbReference>
<dbReference type="GO" id="GO:0102390">
    <property type="term" value="F:mycophenolic acid acyl-glucuronide esterase activity"/>
    <property type="evidence" value="ECO:0007669"/>
    <property type="project" value="UniProtKB-EC"/>
</dbReference>
<evidence type="ECO:0000313" key="14">
    <source>
        <dbReference type="Proteomes" id="UP000435802"/>
    </source>
</evidence>
<dbReference type="PANTHER" id="PTHR16138">
    <property type="entry name" value="MYCOPHENOLIC ACID ACYL-GLUCURONIDE ESTERASE, MITOCHONDRIAL"/>
    <property type="match status" value="1"/>
</dbReference>
<comment type="catalytic activity">
    <reaction evidence="10">
        <text>S-hexadecanoyl-L-cysteinyl-[protein] + H2O = L-cysteinyl-[protein] + hexadecanoate + H(+)</text>
        <dbReference type="Rhea" id="RHEA:19233"/>
        <dbReference type="Rhea" id="RHEA-COMP:10131"/>
        <dbReference type="Rhea" id="RHEA-COMP:11032"/>
        <dbReference type="ChEBI" id="CHEBI:7896"/>
        <dbReference type="ChEBI" id="CHEBI:15377"/>
        <dbReference type="ChEBI" id="CHEBI:15378"/>
        <dbReference type="ChEBI" id="CHEBI:29950"/>
        <dbReference type="ChEBI" id="CHEBI:74151"/>
        <dbReference type="EC" id="3.1.2.22"/>
    </reaction>
    <physiologicalReaction direction="left-to-right" evidence="10">
        <dbReference type="Rhea" id="RHEA:19234"/>
    </physiologicalReaction>
</comment>
<name>A0A6N8S8B0_9HYPH</name>
<reference evidence="13 14" key="1">
    <citation type="submission" date="2019-12" db="EMBL/GenBank/DDBJ databases">
        <title>Shinella kummerowiae sp. nov., a symbiotic bacterium isolated from root nodules of the herbal legume Kummerowia stipulacea.</title>
        <authorList>
            <person name="Gao J."/>
        </authorList>
    </citation>
    <scope>NUCLEOTIDE SEQUENCE [LARGE SCALE GENOMIC DNA]</scope>
    <source>
        <strain evidence="13 14">CCBAU 25048</strain>
    </source>
</reference>
<dbReference type="InterPro" id="IPR000073">
    <property type="entry name" value="AB_hydrolase_1"/>
</dbReference>
<sequence length="270" mass="28694">MTATDGNGADFITVGAGDDARQIAIALQPAAAGNALAHFVWLGGYRSDMTGTKAIELAALAARLGTTCVRFDYSGHGASGGAFVDGTISRWLEEALAVIDHAAKTLGTRRMVLVGSSMGGWIALRAIADLARRKDIAVTGLVLIAPAPDFTSELIEPNLTEAERTALAERGQFEEPTPYGPDPNIYTRKLIEDGRDNRVLTGVIETGCPVHILQGMADPDVPYGHAVRLMEHLSGDDVVLTMIRDGDHRLSRPQDIAKILEAAEALARAQ</sequence>
<comment type="caution">
    <text evidence="13">The sequence shown here is derived from an EMBL/GenBank/DDBJ whole genome shotgun (WGS) entry which is preliminary data.</text>
</comment>
<dbReference type="EMBL" id="WUMK01000002">
    <property type="protein sequence ID" value="MXN44943.1"/>
    <property type="molecule type" value="Genomic_DNA"/>
</dbReference>
<evidence type="ECO:0000256" key="1">
    <source>
        <dbReference type="ARBA" id="ARBA00012423"/>
    </source>
</evidence>
<evidence type="ECO:0000256" key="10">
    <source>
        <dbReference type="ARBA" id="ARBA00047409"/>
    </source>
</evidence>
<evidence type="ECO:0000256" key="5">
    <source>
        <dbReference type="ARBA" id="ARBA00039314"/>
    </source>
</evidence>
<evidence type="ECO:0000259" key="12">
    <source>
        <dbReference type="Pfam" id="PF12697"/>
    </source>
</evidence>
<dbReference type="SUPFAM" id="SSF53474">
    <property type="entry name" value="alpha/beta-Hydrolases"/>
    <property type="match status" value="1"/>
</dbReference>
<evidence type="ECO:0000256" key="9">
    <source>
        <dbReference type="ARBA" id="ARBA00046047"/>
    </source>
</evidence>
<dbReference type="RefSeq" id="WP_160857892.1">
    <property type="nucleotide sequence ID" value="NZ_WUMK01000002.1"/>
</dbReference>
<accession>A0A6N8S8B0</accession>
<dbReference type="Proteomes" id="UP000435802">
    <property type="component" value="Unassembled WGS sequence"/>
</dbReference>
<dbReference type="OrthoDB" id="9813296at2"/>
<gene>
    <name evidence="13" type="ORF">GR138_07065</name>
</gene>
<protein>
    <recommendedName>
        <fullName evidence="5">Palmitoyl-protein thioesterase ABHD10, mitochondrial</fullName>
        <ecNumber evidence="4">3.1.1.93</ecNumber>
        <ecNumber evidence="1">3.1.2.22</ecNumber>
    </recommendedName>
    <alternativeName>
        <fullName evidence="7">Acyl-protein thioesterase ABHD10</fullName>
    </alternativeName>
    <alternativeName>
        <fullName evidence="8">Alpha/beta hydrolase domain-containing protein 10</fullName>
    </alternativeName>
    <alternativeName>
        <fullName evidence="6">Mycophenolic acid acyl-glucuronide esterase, mitochondrial</fullName>
    </alternativeName>
</protein>
<evidence type="ECO:0000256" key="3">
    <source>
        <dbReference type="ARBA" id="ARBA00022946"/>
    </source>
</evidence>
<evidence type="ECO:0000313" key="13">
    <source>
        <dbReference type="EMBL" id="MXN44943.1"/>
    </source>
</evidence>
<dbReference type="GO" id="GO:0008474">
    <property type="term" value="F:palmitoyl-(protein) hydrolase activity"/>
    <property type="evidence" value="ECO:0007669"/>
    <property type="project" value="UniProtKB-EC"/>
</dbReference>
<keyword evidence="2 13" id="KW-0378">Hydrolase</keyword>
<evidence type="ECO:0000256" key="4">
    <source>
        <dbReference type="ARBA" id="ARBA00039132"/>
    </source>
</evidence>
<keyword evidence="3" id="KW-0809">Transit peptide</keyword>
<organism evidence="13 14">
    <name type="scientific">Shinella kummerowiae</name>
    <dbReference type="NCBI Taxonomy" id="417745"/>
    <lineage>
        <taxon>Bacteria</taxon>
        <taxon>Pseudomonadati</taxon>
        <taxon>Pseudomonadota</taxon>
        <taxon>Alphaproteobacteria</taxon>
        <taxon>Hyphomicrobiales</taxon>
        <taxon>Rhizobiaceae</taxon>
        <taxon>Shinella</taxon>
    </lineage>
</organism>
<proteinExistence type="predicted"/>
<evidence type="ECO:0000256" key="11">
    <source>
        <dbReference type="ARBA" id="ARBA00047972"/>
    </source>
</evidence>
<dbReference type="AlphaFoldDB" id="A0A6N8S8B0"/>
<comment type="catalytic activity">
    <reaction evidence="11">
        <text>mycophenolic acid O-acyl-beta-D-glucuronide + H2O = mycophenolate + D-glucuronate + H(+)</text>
        <dbReference type="Rhea" id="RHEA:34179"/>
        <dbReference type="ChEBI" id="CHEBI:15377"/>
        <dbReference type="ChEBI" id="CHEBI:15378"/>
        <dbReference type="ChEBI" id="CHEBI:58720"/>
        <dbReference type="ChEBI" id="CHEBI:62932"/>
        <dbReference type="ChEBI" id="CHEBI:66982"/>
        <dbReference type="EC" id="3.1.1.93"/>
    </reaction>
    <physiologicalReaction direction="left-to-right" evidence="11">
        <dbReference type="Rhea" id="RHEA:34180"/>
    </physiologicalReaction>
</comment>
<evidence type="ECO:0000256" key="2">
    <source>
        <dbReference type="ARBA" id="ARBA00022801"/>
    </source>
</evidence>
<dbReference type="EC" id="3.1.1.93" evidence="4"/>
<dbReference type="EC" id="3.1.2.22" evidence="1"/>
<evidence type="ECO:0000256" key="8">
    <source>
        <dbReference type="ARBA" id="ARBA00042704"/>
    </source>
</evidence>
<keyword evidence="14" id="KW-1185">Reference proteome</keyword>
<evidence type="ECO:0000256" key="7">
    <source>
        <dbReference type="ARBA" id="ARBA00042645"/>
    </source>
</evidence>
<dbReference type="Gene3D" id="3.40.50.1820">
    <property type="entry name" value="alpha/beta hydrolase"/>
    <property type="match status" value="1"/>
</dbReference>
<evidence type="ECO:0000256" key="6">
    <source>
        <dbReference type="ARBA" id="ARBA00041520"/>
    </source>
</evidence>